<organism evidence="2 3">
    <name type="scientific">Echeneis naucrates</name>
    <name type="common">Live sharksucker</name>
    <dbReference type="NCBI Taxonomy" id="173247"/>
    <lineage>
        <taxon>Eukaryota</taxon>
        <taxon>Metazoa</taxon>
        <taxon>Chordata</taxon>
        <taxon>Craniata</taxon>
        <taxon>Vertebrata</taxon>
        <taxon>Euteleostomi</taxon>
        <taxon>Actinopterygii</taxon>
        <taxon>Neopterygii</taxon>
        <taxon>Teleostei</taxon>
        <taxon>Neoteleostei</taxon>
        <taxon>Acanthomorphata</taxon>
        <taxon>Carangaria</taxon>
        <taxon>Carangiformes</taxon>
        <taxon>Echeneidae</taxon>
        <taxon>Echeneis</taxon>
    </lineage>
</organism>
<dbReference type="Ensembl" id="ENSENLT00000031859.1">
    <property type="protein sequence ID" value="ENSENLP00000030956.1"/>
    <property type="gene ID" value="ENSENLG00000013715.1"/>
</dbReference>
<protein>
    <submittedName>
        <fullName evidence="2">Uncharacterized protein</fullName>
    </submittedName>
</protein>
<evidence type="ECO:0000313" key="2">
    <source>
        <dbReference type="Ensembl" id="ENSENLP00000030956.1"/>
    </source>
</evidence>
<reference evidence="2" key="3">
    <citation type="submission" date="2025-09" db="UniProtKB">
        <authorList>
            <consortium name="Ensembl"/>
        </authorList>
    </citation>
    <scope>IDENTIFICATION</scope>
</reference>
<keyword evidence="3" id="KW-1185">Reference proteome</keyword>
<evidence type="ECO:0000313" key="3">
    <source>
        <dbReference type="Proteomes" id="UP000472264"/>
    </source>
</evidence>
<dbReference type="OMA" id="EQWKCLE"/>
<evidence type="ECO:0000256" key="1">
    <source>
        <dbReference type="SAM" id="MobiDB-lite"/>
    </source>
</evidence>
<dbReference type="GO" id="GO:0007144">
    <property type="term" value="P:female meiosis I"/>
    <property type="evidence" value="ECO:0007669"/>
    <property type="project" value="TreeGrafter"/>
</dbReference>
<dbReference type="InterPro" id="IPR027963">
    <property type="entry name" value="MEIOC"/>
</dbReference>
<reference evidence="2" key="1">
    <citation type="submission" date="2021-04" db="EMBL/GenBank/DDBJ databases">
        <authorList>
            <consortium name="Wellcome Sanger Institute Data Sharing"/>
        </authorList>
    </citation>
    <scope>NUCLEOTIDE SEQUENCE [LARGE SCALE GENOMIC DNA]</scope>
</reference>
<dbReference type="PANTHER" id="PTHR33861:SF4">
    <property type="entry name" value="MEIOSIS-SPECIFIC COILED-COIL DOMAIN-CONTAINING PROTEIN MEIOC"/>
    <property type="match status" value="1"/>
</dbReference>
<proteinExistence type="predicted"/>
<feature type="region of interest" description="Disordered" evidence="1">
    <location>
        <begin position="191"/>
        <end position="212"/>
    </location>
</feature>
<sequence>MVTSGNAQQCIPLKYPVNDFRGCPSIPINSSGPLTQLHFYVDECYEQWKCLERERKMTETILTKTFPGKRITAVSNTTLPKTPPNPTRVDHLIVKLMREQAKVTSLLHRMECLRNIPLHINIHTALSRHHMSLCITQARRKEELANKSKHQQQRDIAPLIIALKDLAAATRKLQTELWCALQMTLPKPVKSSAQVGSNCKATQRSSERSLVS</sequence>
<dbReference type="PANTHER" id="PTHR33861">
    <property type="entry name" value="PROTEIN CBG18333"/>
    <property type="match status" value="1"/>
</dbReference>
<dbReference type="GO" id="GO:0048255">
    <property type="term" value="P:mRNA stabilization"/>
    <property type="evidence" value="ECO:0007669"/>
    <property type="project" value="TreeGrafter"/>
</dbReference>
<dbReference type="Proteomes" id="UP000472264">
    <property type="component" value="Chromosome 8"/>
</dbReference>
<dbReference type="InParanoid" id="A0A665VGY7"/>
<dbReference type="AlphaFoldDB" id="A0A665VGY7"/>
<accession>A0A665VGY7</accession>
<dbReference type="Pfam" id="PF15189">
    <property type="entry name" value="MEIOC"/>
    <property type="match status" value="1"/>
</dbReference>
<dbReference type="GO" id="GO:0005634">
    <property type="term" value="C:nucleus"/>
    <property type="evidence" value="ECO:0007669"/>
    <property type="project" value="TreeGrafter"/>
</dbReference>
<dbReference type="GO" id="GO:0005737">
    <property type="term" value="C:cytoplasm"/>
    <property type="evidence" value="ECO:0007669"/>
    <property type="project" value="TreeGrafter"/>
</dbReference>
<dbReference type="GO" id="GO:0007141">
    <property type="term" value="P:male meiosis I"/>
    <property type="evidence" value="ECO:0007669"/>
    <property type="project" value="TreeGrafter"/>
</dbReference>
<reference evidence="2" key="2">
    <citation type="submission" date="2025-08" db="UniProtKB">
        <authorList>
            <consortium name="Ensembl"/>
        </authorList>
    </citation>
    <scope>IDENTIFICATION</scope>
</reference>
<name>A0A665VGY7_ECHNA</name>